<proteinExistence type="predicted"/>
<feature type="transmembrane region" description="Helical" evidence="1">
    <location>
        <begin position="519"/>
        <end position="538"/>
    </location>
</feature>
<feature type="transmembrane region" description="Helical" evidence="1">
    <location>
        <begin position="139"/>
        <end position="165"/>
    </location>
</feature>
<feature type="transmembrane region" description="Helical" evidence="1">
    <location>
        <begin position="208"/>
        <end position="230"/>
    </location>
</feature>
<dbReference type="EMBL" id="CP078145">
    <property type="protein sequence ID" value="QXN95087.1"/>
    <property type="molecule type" value="Genomic_DNA"/>
</dbReference>
<feature type="transmembrane region" description="Helical" evidence="1">
    <location>
        <begin position="309"/>
        <end position="327"/>
    </location>
</feature>
<feature type="transmembrane region" description="Helical" evidence="1">
    <location>
        <begin position="250"/>
        <end position="271"/>
    </location>
</feature>
<feature type="transmembrane region" description="Helical" evidence="1">
    <location>
        <begin position="101"/>
        <end position="118"/>
    </location>
</feature>
<keyword evidence="1" id="KW-0472">Membrane</keyword>
<feature type="transmembrane region" description="Helical" evidence="1">
    <location>
        <begin position="409"/>
        <end position="432"/>
    </location>
</feature>
<accession>A0ABX8S1X7</accession>
<evidence type="ECO:0000313" key="3">
    <source>
        <dbReference type="Proteomes" id="UP000694257"/>
    </source>
</evidence>
<reference evidence="2 3" key="1">
    <citation type="submission" date="2021-07" db="EMBL/GenBank/DDBJ databases">
        <title>Whole Genome Sequence of Nocardia Iowensis.</title>
        <authorList>
            <person name="Lamm A."/>
            <person name="Collins-Fairclough A.M."/>
            <person name="Bunk B."/>
            <person name="Sproer C."/>
        </authorList>
    </citation>
    <scope>NUCLEOTIDE SEQUENCE [LARGE SCALE GENOMIC DNA]</scope>
    <source>
        <strain evidence="2 3">NRRL 5646</strain>
    </source>
</reference>
<feature type="transmembrane region" description="Helical" evidence="1">
    <location>
        <begin position="37"/>
        <end position="57"/>
    </location>
</feature>
<gene>
    <name evidence="2" type="ORF">KV110_19805</name>
</gene>
<evidence type="ECO:0000313" key="2">
    <source>
        <dbReference type="EMBL" id="QXN95087.1"/>
    </source>
</evidence>
<feature type="transmembrane region" description="Helical" evidence="1">
    <location>
        <begin position="474"/>
        <end position="499"/>
    </location>
</feature>
<organism evidence="2 3">
    <name type="scientific">Nocardia iowensis</name>
    <dbReference type="NCBI Taxonomy" id="204891"/>
    <lineage>
        <taxon>Bacteria</taxon>
        <taxon>Bacillati</taxon>
        <taxon>Actinomycetota</taxon>
        <taxon>Actinomycetes</taxon>
        <taxon>Mycobacteriales</taxon>
        <taxon>Nocardiaceae</taxon>
        <taxon>Nocardia</taxon>
    </lineage>
</organism>
<dbReference type="RefSeq" id="WP_218477855.1">
    <property type="nucleotide sequence ID" value="NZ_BAABJN010000008.1"/>
</dbReference>
<feature type="transmembrane region" description="Helical" evidence="1">
    <location>
        <begin position="444"/>
        <end position="467"/>
    </location>
</feature>
<name>A0ABX8S1X7_NOCIO</name>
<sequence>MTTIAAERAPAAPIFADSSDFAGTGQLLRLYLRRDRIVLPLWSLLLGLMPAFQVASIKGLYDTQAELDNFAKTTADSPALLAMYGPVFGTELGSIGTWKAGAMYTMIAIATVLTVIRHTRVEEETGRAELVGATSIGRYAGLTAALTTTYLGSVVAGIVCAAALYGNDLPAMGSLGWGSALAMSGIVWGSVAAVAAQVSSGARIARGIAFGALGAAFAFRAVGDAGNGVLSWFSPVGWCLQLRPYATERWWVLIPLLAVAVVGTATAYALLRTRDTGSGLVAERPGPPVADSVLAGPLGLAWRLQRGTLLAWGIGFALYGLLIGGAVNSVGDMLDGSQTIRDLISRMGGSDMLQNSFVTYAITMLAAAAAAYSISATLRLHEEETSSRAETTLSGSVGRTRYALSHIGFALFGPAVALLVAGAAIGIVYGAASGDLGEKLPQAIGAAAVQVPAVWVVTGIAVALYSLVPRFAPVAWGVLSAMVVIFFVGSLDGLPQWIVDLVPFVHPPKLPGAEFQAAPVLWLLAIAAALLAVGIAAFRRRDLR</sequence>
<keyword evidence="3" id="KW-1185">Reference proteome</keyword>
<keyword evidence="1" id="KW-1133">Transmembrane helix</keyword>
<protein>
    <submittedName>
        <fullName evidence="2">ABC transporter permease</fullName>
    </submittedName>
</protein>
<evidence type="ECO:0000256" key="1">
    <source>
        <dbReference type="SAM" id="Phobius"/>
    </source>
</evidence>
<feature type="transmembrane region" description="Helical" evidence="1">
    <location>
        <begin position="357"/>
        <end position="378"/>
    </location>
</feature>
<feature type="transmembrane region" description="Helical" evidence="1">
    <location>
        <begin position="177"/>
        <end position="196"/>
    </location>
</feature>
<keyword evidence="1" id="KW-0812">Transmembrane</keyword>
<dbReference type="Proteomes" id="UP000694257">
    <property type="component" value="Chromosome"/>
</dbReference>